<dbReference type="PANTHER" id="PTHR31896:SF37">
    <property type="entry name" value="OS07G0142700 PROTEIN"/>
    <property type="match status" value="1"/>
</dbReference>
<dbReference type="PANTHER" id="PTHR31896">
    <property type="entry name" value="FAMILY REGULATORY PROTEIN, PUTATIVE (AFU_ORTHOLOGUE AFUA_3G14730)-RELATED"/>
    <property type="match status" value="1"/>
</dbReference>
<proteinExistence type="predicted"/>
<evidence type="ECO:0008006" key="4">
    <source>
        <dbReference type="Google" id="ProtNLM"/>
    </source>
</evidence>
<protein>
    <recommendedName>
        <fullName evidence="4">Acetyltransferase</fullName>
    </recommendedName>
</protein>
<gene>
    <name evidence="2" type="ORF">C2845_PM02G14110</name>
</gene>
<keyword evidence="1" id="KW-0808">Transferase</keyword>
<dbReference type="InterPro" id="IPR023213">
    <property type="entry name" value="CAT-like_dom_sf"/>
</dbReference>
<evidence type="ECO:0000313" key="3">
    <source>
        <dbReference type="Proteomes" id="UP000275267"/>
    </source>
</evidence>
<evidence type="ECO:0000313" key="2">
    <source>
        <dbReference type="EMBL" id="RLN19945.1"/>
    </source>
</evidence>
<organism evidence="2 3">
    <name type="scientific">Panicum miliaceum</name>
    <name type="common">Proso millet</name>
    <name type="synonym">Broomcorn millet</name>
    <dbReference type="NCBI Taxonomy" id="4540"/>
    <lineage>
        <taxon>Eukaryota</taxon>
        <taxon>Viridiplantae</taxon>
        <taxon>Streptophyta</taxon>
        <taxon>Embryophyta</taxon>
        <taxon>Tracheophyta</taxon>
        <taxon>Spermatophyta</taxon>
        <taxon>Magnoliopsida</taxon>
        <taxon>Liliopsida</taxon>
        <taxon>Poales</taxon>
        <taxon>Poaceae</taxon>
        <taxon>PACMAD clade</taxon>
        <taxon>Panicoideae</taxon>
        <taxon>Panicodae</taxon>
        <taxon>Paniceae</taxon>
        <taxon>Panicinae</taxon>
        <taxon>Panicum</taxon>
        <taxon>Panicum sect. Panicum</taxon>
    </lineage>
</organism>
<reference evidence="3" key="1">
    <citation type="journal article" date="2019" name="Nat. Commun.">
        <title>The genome of broomcorn millet.</title>
        <authorList>
            <person name="Zou C."/>
            <person name="Miki D."/>
            <person name="Li D."/>
            <person name="Tang Q."/>
            <person name="Xiao L."/>
            <person name="Rajput S."/>
            <person name="Deng P."/>
            <person name="Jia W."/>
            <person name="Huang R."/>
            <person name="Zhang M."/>
            <person name="Sun Y."/>
            <person name="Hu J."/>
            <person name="Fu X."/>
            <person name="Schnable P.S."/>
            <person name="Li F."/>
            <person name="Zhang H."/>
            <person name="Feng B."/>
            <person name="Zhu X."/>
            <person name="Liu R."/>
            <person name="Schnable J.C."/>
            <person name="Zhu J.-K."/>
            <person name="Zhang H."/>
        </authorList>
    </citation>
    <scope>NUCLEOTIDE SEQUENCE [LARGE SCALE GENOMIC DNA]</scope>
</reference>
<comment type="caution">
    <text evidence="2">The sequence shown here is derived from an EMBL/GenBank/DDBJ whole genome shotgun (WGS) entry which is preliminary data.</text>
</comment>
<sequence>MPSPAVSVPSRRTVRPPPWPRVRIQLISSDLTLLPADYLQYSLLFAPPPVSTAQLVDHLATALADVLAIYYPVSGRLDTEQHRDDKGQLTHRSCWPAGTGGWRWPWGAWCPRTDTAIHAHVAAWTAKPALVSALRPLHRNGMVIAGSPRFDVYGCDFEWGKPLAVRTGKVSLFPRRDGGGGIDVEVALAPEHMAALELDGEFWAAVSPNTRRNVKTTDNLRRLE</sequence>
<dbReference type="Gene3D" id="3.30.559.10">
    <property type="entry name" value="Chloramphenicol acetyltransferase-like domain"/>
    <property type="match status" value="2"/>
</dbReference>
<dbReference type="InterPro" id="IPR051283">
    <property type="entry name" value="Sec_Metabolite_Acyltrans"/>
</dbReference>
<evidence type="ECO:0000256" key="1">
    <source>
        <dbReference type="ARBA" id="ARBA00022679"/>
    </source>
</evidence>
<dbReference type="Pfam" id="PF02458">
    <property type="entry name" value="Transferase"/>
    <property type="match status" value="2"/>
</dbReference>
<dbReference type="EMBL" id="PQIB02000005">
    <property type="protein sequence ID" value="RLN19945.1"/>
    <property type="molecule type" value="Genomic_DNA"/>
</dbReference>
<accession>A0A3L6SG46</accession>
<name>A0A3L6SG46_PANMI</name>
<dbReference type="OrthoDB" id="444127at2759"/>
<dbReference type="AlphaFoldDB" id="A0A3L6SG46"/>
<dbReference type="STRING" id="4540.A0A3L6SG46"/>
<keyword evidence="3" id="KW-1185">Reference proteome</keyword>
<dbReference type="Proteomes" id="UP000275267">
    <property type="component" value="Unassembled WGS sequence"/>
</dbReference>
<dbReference type="GO" id="GO:0016747">
    <property type="term" value="F:acyltransferase activity, transferring groups other than amino-acyl groups"/>
    <property type="evidence" value="ECO:0007669"/>
    <property type="project" value="UniProtKB-ARBA"/>
</dbReference>